<feature type="non-terminal residue" evidence="11">
    <location>
        <position position="1"/>
    </location>
</feature>
<proteinExistence type="predicted"/>
<dbReference type="FunFam" id="2.10.110.10:FF:000020">
    <property type="entry name" value="PDZ and LIM domain protein 5"/>
    <property type="match status" value="1"/>
</dbReference>
<dbReference type="SMART" id="SM00228">
    <property type="entry name" value="PDZ"/>
    <property type="match status" value="1"/>
</dbReference>
<dbReference type="GO" id="GO:0061061">
    <property type="term" value="P:muscle structure development"/>
    <property type="evidence" value="ECO:0007669"/>
    <property type="project" value="TreeGrafter"/>
</dbReference>
<dbReference type="GO" id="GO:0003779">
    <property type="term" value="F:actin binding"/>
    <property type="evidence" value="ECO:0007669"/>
    <property type="project" value="TreeGrafter"/>
</dbReference>
<evidence type="ECO:0000256" key="1">
    <source>
        <dbReference type="ARBA" id="ARBA00004496"/>
    </source>
</evidence>
<dbReference type="OrthoDB" id="5911912at2759"/>
<feature type="compositionally biased region" description="Basic and acidic residues" evidence="8">
    <location>
        <begin position="215"/>
        <end position="228"/>
    </location>
</feature>
<evidence type="ECO:0000313" key="12">
    <source>
        <dbReference type="Proteomes" id="UP000614027"/>
    </source>
</evidence>
<dbReference type="CDD" id="cd09459">
    <property type="entry name" value="LIM3_ENH"/>
    <property type="match status" value="1"/>
</dbReference>
<dbReference type="EMBL" id="WBMV01006571">
    <property type="protein sequence ID" value="NXC33170.1"/>
    <property type="molecule type" value="Genomic_DNA"/>
</dbReference>
<evidence type="ECO:0000259" key="10">
    <source>
        <dbReference type="PROSITE" id="PS50106"/>
    </source>
</evidence>
<dbReference type="Pfam" id="PF00595">
    <property type="entry name" value="PDZ"/>
    <property type="match status" value="1"/>
</dbReference>
<dbReference type="CDD" id="cd09453">
    <property type="entry name" value="LIM1_ENH"/>
    <property type="match status" value="1"/>
</dbReference>
<feature type="compositionally biased region" description="Low complexity" evidence="8">
    <location>
        <begin position="202"/>
        <end position="213"/>
    </location>
</feature>
<dbReference type="AlphaFoldDB" id="A0A851MZ13"/>
<dbReference type="InterPro" id="IPR036034">
    <property type="entry name" value="PDZ_sf"/>
</dbReference>
<evidence type="ECO:0000256" key="8">
    <source>
        <dbReference type="SAM" id="MobiDB-lite"/>
    </source>
</evidence>
<feature type="region of interest" description="Disordered" evidence="8">
    <location>
        <begin position="339"/>
        <end position="391"/>
    </location>
</feature>
<dbReference type="SUPFAM" id="SSF57716">
    <property type="entry name" value="Glucocorticoid receptor-like (DNA-binding domain)"/>
    <property type="match status" value="3"/>
</dbReference>
<dbReference type="PANTHER" id="PTHR24214">
    <property type="entry name" value="PDZ AND LIM DOMAIN PROTEIN ZASP"/>
    <property type="match status" value="1"/>
</dbReference>
<dbReference type="PROSITE" id="PS00478">
    <property type="entry name" value="LIM_DOMAIN_1"/>
    <property type="match status" value="1"/>
</dbReference>
<dbReference type="GO" id="GO:0046872">
    <property type="term" value="F:metal ion binding"/>
    <property type="evidence" value="ECO:0007669"/>
    <property type="project" value="UniProtKB-KW"/>
</dbReference>
<dbReference type="FunFam" id="2.10.110.10:FF:000010">
    <property type="entry name" value="PDZ and LIM domain protein 5"/>
    <property type="match status" value="1"/>
</dbReference>
<keyword evidence="12" id="KW-1185">Reference proteome</keyword>
<feature type="region of interest" description="Disordered" evidence="8">
    <location>
        <begin position="126"/>
        <end position="153"/>
    </location>
</feature>
<dbReference type="Proteomes" id="UP000614027">
    <property type="component" value="Unassembled WGS sequence"/>
</dbReference>
<keyword evidence="2" id="KW-0963">Cytoplasm</keyword>
<feature type="domain" description="LIM zinc-binding" evidence="9">
    <location>
        <begin position="473"/>
        <end position="532"/>
    </location>
</feature>
<evidence type="ECO:0000256" key="7">
    <source>
        <dbReference type="PROSITE-ProRule" id="PRU00125"/>
    </source>
</evidence>
<dbReference type="PROSITE" id="PS50106">
    <property type="entry name" value="PDZ"/>
    <property type="match status" value="1"/>
</dbReference>
<accession>A0A851MZ13</accession>
<dbReference type="SMART" id="SM00132">
    <property type="entry name" value="LIM"/>
    <property type="match status" value="3"/>
</dbReference>
<reference evidence="11" key="1">
    <citation type="submission" date="2019-09" db="EMBL/GenBank/DDBJ databases">
        <title>Bird 10,000 Genomes (B10K) Project - Family phase.</title>
        <authorList>
            <person name="Zhang G."/>
        </authorList>
    </citation>
    <scope>NUCLEOTIDE SEQUENCE</scope>
    <source>
        <strain evidence="11">B10K-DU-001-09</strain>
        <tissue evidence="11">Muscle</tissue>
    </source>
</reference>
<evidence type="ECO:0000256" key="3">
    <source>
        <dbReference type="ARBA" id="ARBA00022723"/>
    </source>
</evidence>
<dbReference type="GO" id="GO:0030036">
    <property type="term" value="P:actin cytoskeleton organization"/>
    <property type="evidence" value="ECO:0007669"/>
    <property type="project" value="TreeGrafter"/>
</dbReference>
<dbReference type="Gene3D" id="2.30.42.10">
    <property type="match status" value="1"/>
</dbReference>
<comment type="caution">
    <text evidence="11">The sequence shown here is derived from an EMBL/GenBank/DDBJ whole genome shotgun (WGS) entry which is preliminary data.</text>
</comment>
<dbReference type="InterPro" id="IPR001478">
    <property type="entry name" value="PDZ"/>
</dbReference>
<feature type="region of interest" description="Disordered" evidence="8">
    <location>
        <begin position="172"/>
        <end position="241"/>
    </location>
</feature>
<dbReference type="CDD" id="cd09457">
    <property type="entry name" value="LIM2_ENH"/>
    <property type="match status" value="1"/>
</dbReference>
<evidence type="ECO:0000259" key="9">
    <source>
        <dbReference type="PROSITE" id="PS50023"/>
    </source>
</evidence>
<feature type="non-terminal residue" evidence="11">
    <location>
        <position position="592"/>
    </location>
</feature>
<comment type="subcellular location">
    <subcellularLocation>
        <location evidence="1">Cytoplasm</location>
    </subcellularLocation>
</comment>
<organism evidence="11 12">
    <name type="scientific">Campylorhamphus procurvoides</name>
    <dbReference type="NCBI Taxonomy" id="190295"/>
    <lineage>
        <taxon>Eukaryota</taxon>
        <taxon>Metazoa</taxon>
        <taxon>Chordata</taxon>
        <taxon>Craniata</taxon>
        <taxon>Vertebrata</taxon>
        <taxon>Euteleostomi</taxon>
        <taxon>Archelosauria</taxon>
        <taxon>Archosauria</taxon>
        <taxon>Dinosauria</taxon>
        <taxon>Saurischia</taxon>
        <taxon>Theropoda</taxon>
        <taxon>Coelurosauria</taxon>
        <taxon>Aves</taxon>
        <taxon>Neognathae</taxon>
        <taxon>Neoaves</taxon>
        <taxon>Telluraves</taxon>
        <taxon>Australaves</taxon>
        <taxon>Passeriformes</taxon>
        <taxon>Dendrocolaptidae</taxon>
        <taxon>Campylorhamphus</taxon>
    </lineage>
</organism>
<dbReference type="SUPFAM" id="SSF50156">
    <property type="entry name" value="PDZ domain-like"/>
    <property type="match status" value="1"/>
</dbReference>
<dbReference type="GO" id="GO:0007507">
    <property type="term" value="P:heart development"/>
    <property type="evidence" value="ECO:0007669"/>
    <property type="project" value="TreeGrafter"/>
</dbReference>
<feature type="compositionally biased region" description="Polar residues" evidence="8">
    <location>
        <begin position="361"/>
        <end position="391"/>
    </location>
</feature>
<evidence type="ECO:0000256" key="6">
    <source>
        <dbReference type="ARBA" id="ARBA00023038"/>
    </source>
</evidence>
<keyword evidence="3 7" id="KW-0479">Metal-binding</keyword>
<feature type="compositionally biased region" description="Low complexity" evidence="8">
    <location>
        <begin position="135"/>
        <end position="153"/>
    </location>
</feature>
<dbReference type="InterPro" id="IPR001781">
    <property type="entry name" value="Znf_LIM"/>
</dbReference>
<evidence type="ECO:0000256" key="5">
    <source>
        <dbReference type="ARBA" id="ARBA00022833"/>
    </source>
</evidence>
<evidence type="ECO:0000256" key="2">
    <source>
        <dbReference type="ARBA" id="ARBA00022490"/>
    </source>
</evidence>
<dbReference type="GO" id="GO:0001725">
    <property type="term" value="C:stress fiber"/>
    <property type="evidence" value="ECO:0007669"/>
    <property type="project" value="TreeGrafter"/>
</dbReference>
<evidence type="ECO:0000313" key="11">
    <source>
        <dbReference type="EMBL" id="NXC33170.1"/>
    </source>
</evidence>
<feature type="domain" description="LIM zinc-binding" evidence="9">
    <location>
        <begin position="414"/>
        <end position="472"/>
    </location>
</feature>
<dbReference type="Gene3D" id="2.10.110.10">
    <property type="entry name" value="Cysteine Rich Protein"/>
    <property type="match status" value="3"/>
</dbReference>
<dbReference type="FunFam" id="2.30.42.10:FF:000019">
    <property type="entry name" value="LIM domain binding 3 isoform 1"/>
    <property type="match status" value="1"/>
</dbReference>
<keyword evidence="4" id="KW-0677">Repeat</keyword>
<dbReference type="GO" id="GO:0030018">
    <property type="term" value="C:Z disc"/>
    <property type="evidence" value="ECO:0007669"/>
    <property type="project" value="TreeGrafter"/>
</dbReference>
<dbReference type="CDD" id="cd06753">
    <property type="entry name" value="PDZ_PDLIM-like"/>
    <property type="match status" value="1"/>
</dbReference>
<protein>
    <submittedName>
        <fullName evidence="11">PDLI5 protein</fullName>
    </submittedName>
</protein>
<evidence type="ECO:0000256" key="4">
    <source>
        <dbReference type="ARBA" id="ARBA00022737"/>
    </source>
</evidence>
<keyword evidence="6 7" id="KW-0440">LIM domain</keyword>
<gene>
    <name evidence="11" type="primary">Pdlim5</name>
    <name evidence="11" type="ORF">CAMPRO_R08084</name>
</gene>
<name>A0A851MZ13_9DEND</name>
<dbReference type="GO" id="GO:0005912">
    <property type="term" value="C:adherens junction"/>
    <property type="evidence" value="ECO:0007669"/>
    <property type="project" value="TreeGrafter"/>
</dbReference>
<dbReference type="FunFam" id="2.10.110.10:FF:000014">
    <property type="entry name" value="PDZ and LIM domain protein 5"/>
    <property type="match status" value="1"/>
</dbReference>
<dbReference type="GO" id="GO:0051371">
    <property type="term" value="F:muscle alpha-actinin binding"/>
    <property type="evidence" value="ECO:0007669"/>
    <property type="project" value="TreeGrafter"/>
</dbReference>
<feature type="domain" description="LIM zinc-binding" evidence="9">
    <location>
        <begin position="533"/>
        <end position="592"/>
    </location>
</feature>
<dbReference type="PANTHER" id="PTHR24214:SF32">
    <property type="entry name" value="PDZ AND LIM DOMAIN PROTEIN 5"/>
    <property type="match status" value="1"/>
</dbReference>
<dbReference type="GO" id="GO:0031941">
    <property type="term" value="C:filamentous actin"/>
    <property type="evidence" value="ECO:0007669"/>
    <property type="project" value="TreeGrafter"/>
</dbReference>
<dbReference type="PROSITE" id="PS50023">
    <property type="entry name" value="LIM_DOMAIN_2"/>
    <property type="match status" value="3"/>
</dbReference>
<dbReference type="InterPro" id="IPR050604">
    <property type="entry name" value="PDZ-LIM_domain"/>
</dbReference>
<feature type="domain" description="PDZ" evidence="10">
    <location>
        <begin position="10"/>
        <end position="85"/>
    </location>
</feature>
<dbReference type="Pfam" id="PF00412">
    <property type="entry name" value="LIM"/>
    <property type="match status" value="3"/>
</dbReference>
<sequence>MSNYSVSLVGPAPWGFRLQGGKDFNVPLSISRLNDGGKAARAHVGIGDVVLTIDGISTDGMTHLEAQNKIKACTGNLNMTLQRVASVQKPDLINVPKGEPTEVVKPVPIASAVAPKVTPTASLAYNKTPRPFGAVTSSKVTSIPSPSSAFTPAQASAPSMVAAAPAPFAAPGLHVNTKPNPEQRSPVPSAAKPAVNVPRQPAAHNAAPSAAGAHDVAEGPRRGVRENQGESNQQNGPPRKHIMDTYTEFYHTPTHSDASKKRLIEDTEDWHPRTGTTQSRSFRILAQITGTDHMKEPENEAAKKTNDSLEAPQPAAFTATPVKNVPACQDNVDVRPAPANTTSAPALKPTGPLGSAKGWQPANQAASASGWTSNSIKSPGTTAVSEKPTTAPQLNEQDTLVQRAEHIPAGKRTPMCAHCDQVIRGPFLVALGKSWHPEEFNCAHCKTSMAYIGFVEEKGMLYCEVCYEKFFAPECSKCQRKILGEVINALKQTWHVSCFVCVACHNPIRNNVFHLEDGDPYCETDYYALFGTMCYGCEFPIEAGDRFLEALGHTWHDTCFVCSVCNDSLEGQTFFSKKDKPLCKKHAHSINI</sequence>
<keyword evidence="5 7" id="KW-0862">Zinc</keyword>